<dbReference type="GO" id="GO:0006508">
    <property type="term" value="P:proteolysis"/>
    <property type="evidence" value="ECO:0007669"/>
    <property type="project" value="InterPro"/>
</dbReference>
<dbReference type="PROSITE" id="PS50240">
    <property type="entry name" value="TRYPSIN_DOM"/>
    <property type="match status" value="1"/>
</dbReference>
<dbReference type="PANTHER" id="PTHR24256">
    <property type="entry name" value="TRYPTASE-RELATED"/>
    <property type="match status" value="1"/>
</dbReference>
<dbReference type="SMART" id="SM00020">
    <property type="entry name" value="Tryp_SPc"/>
    <property type="match status" value="1"/>
</dbReference>
<dbReference type="InterPro" id="IPR009003">
    <property type="entry name" value="Peptidase_S1_PA"/>
</dbReference>
<accession>A0AAV5VBV2</accession>
<sequence>LYIFSNEDTEQFISVLDLQWVKGFDAKEHNNDIVLLHLSKPLRFNQYVQPICLPDSDENAMKPGHDAWFTSWGSSFGNDTVVNNLREAELFIDKEEVCETLYRWYDSDQHLCVGGVNGQSTCF</sequence>
<comment type="similarity">
    <text evidence="2">Belongs to the peptidase S1 family. CLIP subfamily.</text>
</comment>
<dbReference type="EMBL" id="BTSY01000002">
    <property type="protein sequence ID" value="GMT16871.1"/>
    <property type="molecule type" value="Genomic_DNA"/>
</dbReference>
<evidence type="ECO:0000259" key="3">
    <source>
        <dbReference type="PROSITE" id="PS50240"/>
    </source>
</evidence>
<evidence type="ECO:0000313" key="4">
    <source>
        <dbReference type="EMBL" id="GMT16871.1"/>
    </source>
</evidence>
<dbReference type="Gene3D" id="2.40.10.10">
    <property type="entry name" value="Trypsin-like serine proteases"/>
    <property type="match status" value="2"/>
</dbReference>
<protein>
    <recommendedName>
        <fullName evidence="3">Peptidase S1 domain-containing protein</fullName>
    </recommendedName>
</protein>
<dbReference type="InterPro" id="IPR043504">
    <property type="entry name" value="Peptidase_S1_PA_chymotrypsin"/>
</dbReference>
<reference evidence="4" key="1">
    <citation type="submission" date="2023-10" db="EMBL/GenBank/DDBJ databases">
        <title>Genome assembly of Pristionchus species.</title>
        <authorList>
            <person name="Yoshida K."/>
            <person name="Sommer R.J."/>
        </authorList>
    </citation>
    <scope>NUCLEOTIDE SEQUENCE</scope>
    <source>
        <strain evidence="4">RS5133</strain>
    </source>
</reference>
<name>A0AAV5VBV2_9BILA</name>
<dbReference type="InterPro" id="IPR051487">
    <property type="entry name" value="Ser/Thr_Proteases_Immune/Dev"/>
</dbReference>
<evidence type="ECO:0000256" key="1">
    <source>
        <dbReference type="ARBA" id="ARBA00023157"/>
    </source>
</evidence>
<feature type="non-terminal residue" evidence="4">
    <location>
        <position position="123"/>
    </location>
</feature>
<dbReference type="GO" id="GO:0004252">
    <property type="term" value="F:serine-type endopeptidase activity"/>
    <property type="evidence" value="ECO:0007669"/>
    <property type="project" value="InterPro"/>
</dbReference>
<dbReference type="Pfam" id="PF00089">
    <property type="entry name" value="Trypsin"/>
    <property type="match status" value="1"/>
</dbReference>
<keyword evidence="1" id="KW-1015">Disulfide bond</keyword>
<evidence type="ECO:0000313" key="5">
    <source>
        <dbReference type="Proteomes" id="UP001432322"/>
    </source>
</evidence>
<keyword evidence="5" id="KW-1185">Reference proteome</keyword>
<evidence type="ECO:0000256" key="2">
    <source>
        <dbReference type="ARBA" id="ARBA00024195"/>
    </source>
</evidence>
<comment type="caution">
    <text evidence="4">The sequence shown here is derived from an EMBL/GenBank/DDBJ whole genome shotgun (WGS) entry which is preliminary data.</text>
</comment>
<feature type="non-terminal residue" evidence="4">
    <location>
        <position position="1"/>
    </location>
</feature>
<dbReference type="InterPro" id="IPR001254">
    <property type="entry name" value="Trypsin_dom"/>
</dbReference>
<dbReference type="AlphaFoldDB" id="A0AAV5VBV2"/>
<dbReference type="Proteomes" id="UP001432322">
    <property type="component" value="Unassembled WGS sequence"/>
</dbReference>
<organism evidence="4 5">
    <name type="scientific">Pristionchus fissidentatus</name>
    <dbReference type="NCBI Taxonomy" id="1538716"/>
    <lineage>
        <taxon>Eukaryota</taxon>
        <taxon>Metazoa</taxon>
        <taxon>Ecdysozoa</taxon>
        <taxon>Nematoda</taxon>
        <taxon>Chromadorea</taxon>
        <taxon>Rhabditida</taxon>
        <taxon>Rhabditina</taxon>
        <taxon>Diplogasteromorpha</taxon>
        <taxon>Diplogasteroidea</taxon>
        <taxon>Neodiplogasteridae</taxon>
        <taxon>Pristionchus</taxon>
    </lineage>
</organism>
<dbReference type="SUPFAM" id="SSF50494">
    <property type="entry name" value="Trypsin-like serine proteases"/>
    <property type="match status" value="1"/>
</dbReference>
<feature type="domain" description="Peptidase S1" evidence="3">
    <location>
        <begin position="1"/>
        <end position="123"/>
    </location>
</feature>
<proteinExistence type="inferred from homology"/>
<gene>
    <name evidence="4" type="ORF">PFISCL1PPCAC_8168</name>
</gene>